<dbReference type="GO" id="GO:0005829">
    <property type="term" value="C:cytosol"/>
    <property type="evidence" value="ECO:0007669"/>
    <property type="project" value="TreeGrafter"/>
</dbReference>
<dbReference type="Proteomes" id="UP000058446">
    <property type="component" value="Chromosome"/>
</dbReference>
<dbReference type="PRINTS" id="PR00033">
    <property type="entry name" value="HTHASNC"/>
</dbReference>
<dbReference type="PATRIC" id="fig|1408189.4.peg.1823"/>
<dbReference type="KEGG" id="clw:CLAC_09120"/>
<keyword evidence="2" id="KW-0238">DNA-binding</keyword>
<keyword evidence="3" id="KW-0804">Transcription</keyword>
<gene>
    <name evidence="6" type="ORF">CLAC_09120</name>
</gene>
<dbReference type="PANTHER" id="PTHR30154:SF34">
    <property type="entry name" value="TRANSCRIPTIONAL REGULATOR AZLB"/>
    <property type="match status" value="1"/>
</dbReference>
<dbReference type="RefSeq" id="WP_053412623.1">
    <property type="nucleotide sequence ID" value="NZ_CP006841.1"/>
</dbReference>
<proteinExistence type="predicted"/>
<dbReference type="Pfam" id="PF13412">
    <property type="entry name" value="HTH_24"/>
    <property type="match status" value="1"/>
</dbReference>
<name>A0A0K2H3T7_9CORY</name>
<dbReference type="GO" id="GO:0043200">
    <property type="term" value="P:response to amino acid"/>
    <property type="evidence" value="ECO:0007669"/>
    <property type="project" value="TreeGrafter"/>
</dbReference>
<evidence type="ECO:0000313" key="6">
    <source>
        <dbReference type="EMBL" id="ALA68613.1"/>
    </source>
</evidence>
<evidence type="ECO:0000259" key="4">
    <source>
        <dbReference type="Pfam" id="PF01037"/>
    </source>
</evidence>
<dbReference type="AlphaFoldDB" id="A0A0K2H3T7"/>
<feature type="domain" description="Transcription regulator AsnC/Lrp ligand binding" evidence="4">
    <location>
        <begin position="231"/>
        <end position="285"/>
    </location>
</feature>
<dbReference type="InterPro" id="IPR019887">
    <property type="entry name" value="Tscrpt_reg_AsnC/Lrp_C"/>
</dbReference>
<evidence type="ECO:0000256" key="3">
    <source>
        <dbReference type="ARBA" id="ARBA00023163"/>
    </source>
</evidence>
<dbReference type="SUPFAM" id="SSF46785">
    <property type="entry name" value="Winged helix' DNA-binding domain"/>
    <property type="match status" value="2"/>
</dbReference>
<evidence type="ECO:0000256" key="1">
    <source>
        <dbReference type="ARBA" id="ARBA00023015"/>
    </source>
</evidence>
<accession>A0A0K2H3T7</accession>
<keyword evidence="1" id="KW-0805">Transcription regulation</keyword>
<dbReference type="OrthoDB" id="3453230at2"/>
<dbReference type="Pfam" id="PF13404">
    <property type="entry name" value="HTH_AsnC-type"/>
    <property type="match status" value="1"/>
</dbReference>
<evidence type="ECO:0008006" key="8">
    <source>
        <dbReference type="Google" id="ProtNLM"/>
    </source>
</evidence>
<dbReference type="Gene3D" id="1.10.10.10">
    <property type="entry name" value="Winged helix-like DNA-binding domain superfamily/Winged helix DNA-binding domain"/>
    <property type="match status" value="2"/>
</dbReference>
<dbReference type="SMART" id="SM00344">
    <property type="entry name" value="HTH_ASNC"/>
    <property type="match status" value="1"/>
</dbReference>
<dbReference type="InterPro" id="IPR000485">
    <property type="entry name" value="AsnC-type_HTH_dom"/>
</dbReference>
<dbReference type="Pfam" id="PF01037">
    <property type="entry name" value="AsnC_trans_reg"/>
    <property type="match status" value="1"/>
</dbReference>
<dbReference type="InterPro" id="IPR036390">
    <property type="entry name" value="WH_DNA-bd_sf"/>
</dbReference>
<protein>
    <recommendedName>
        <fullName evidence="8">AsnC family transcriptional regulator</fullName>
    </recommendedName>
</protein>
<dbReference type="GO" id="GO:0043565">
    <property type="term" value="F:sequence-specific DNA binding"/>
    <property type="evidence" value="ECO:0007669"/>
    <property type="project" value="InterPro"/>
</dbReference>
<evidence type="ECO:0000313" key="7">
    <source>
        <dbReference type="Proteomes" id="UP000058446"/>
    </source>
</evidence>
<sequence length="307" mass="33671">MPKSAREPAKVEHPKLDALDGLDRALLASIIRNPDAAYSKWAEEVGVSARTVRRRYEQLRRQGIVRVFGRTLPGFGGRIAWLARIHGAPGRLGPIASELATLETTRWVRLSRDCGELICGVVTVPSIYDDLLFRLHSSVPARDIQIHQLLQVWGQPGSVTSGAETIDDIDQLLLETYAKDGRASATKIAASLGLDPATVSRHRRRLVDSGILYFEADVHPDALSESGDLNIWMRVRPGHIEELGRRLRDMPETRFVAAISGQHQIVANVVLPSASDAITFIDDLGECGIVDIEMVPMGHALKRSAGS</sequence>
<organism evidence="6 7">
    <name type="scientific">Corynebacterium lactis RW2-5</name>
    <dbReference type="NCBI Taxonomy" id="1408189"/>
    <lineage>
        <taxon>Bacteria</taxon>
        <taxon>Bacillati</taxon>
        <taxon>Actinomycetota</taxon>
        <taxon>Actinomycetes</taxon>
        <taxon>Mycobacteriales</taxon>
        <taxon>Corynebacteriaceae</taxon>
        <taxon>Corynebacterium</taxon>
    </lineage>
</organism>
<dbReference type="InterPro" id="IPR019888">
    <property type="entry name" value="Tscrpt_reg_AsnC-like"/>
</dbReference>
<keyword evidence="7" id="KW-1185">Reference proteome</keyword>
<dbReference type="Gene3D" id="3.30.70.920">
    <property type="match status" value="1"/>
</dbReference>
<dbReference type="EMBL" id="CP006841">
    <property type="protein sequence ID" value="ALA68613.1"/>
    <property type="molecule type" value="Genomic_DNA"/>
</dbReference>
<dbReference type="PANTHER" id="PTHR30154">
    <property type="entry name" value="LEUCINE-RESPONSIVE REGULATORY PROTEIN"/>
    <property type="match status" value="1"/>
</dbReference>
<evidence type="ECO:0000259" key="5">
    <source>
        <dbReference type="Pfam" id="PF13404"/>
    </source>
</evidence>
<dbReference type="STRING" id="1408189.CLAC_09120"/>
<feature type="domain" description="HTH asnC-type" evidence="5">
    <location>
        <begin position="19"/>
        <end position="60"/>
    </location>
</feature>
<evidence type="ECO:0000256" key="2">
    <source>
        <dbReference type="ARBA" id="ARBA00023125"/>
    </source>
</evidence>
<reference evidence="6 7" key="1">
    <citation type="submission" date="2013-10" db="EMBL/GenBank/DDBJ databases">
        <title>Complete genome sequence of Corynebacterium lactis DSM 45799(T), isolated from raw cow milk.</title>
        <authorList>
            <person name="Ruckert C."/>
            <person name="Albersmeier A."/>
            <person name="Lipski A."/>
            <person name="Kalinowski J."/>
        </authorList>
    </citation>
    <scope>NUCLEOTIDE SEQUENCE [LARGE SCALE GENOMIC DNA]</scope>
    <source>
        <strain evidence="6 7">RW2-5</strain>
    </source>
</reference>
<dbReference type="InterPro" id="IPR036388">
    <property type="entry name" value="WH-like_DNA-bd_sf"/>
</dbReference>